<sequence>MTGEVTGTVRRRDLRRQQANPQQGTRSDTPSPAPSHTFSPAAASAPASSSPTQLSPRRAAMAEEARKAAGSPRRQAMADERAQARTSAPGAYSGQRGSDGALLRSVRRKRATTVTTLSGLSVAGAAVATVMFATAGGGNEVTVDTTADAGPRQVNAESVDADIPASDEKTSVEVGAPSAKQQNAEAASRSIAKSALPGCAAEQDFSSGASNGELPKEWLCDLGQGGHQLRADAAVSFAEMSAAYKKETGKNIPITDSYRNLEGQISVAGRKPGLSARPGTSMHGWGIALDLGGGTESESGPWDWLVKNAGKYGWENPDWAKSSKYEPWHWEYVPARDQIKGK</sequence>
<dbReference type="SUPFAM" id="SSF55166">
    <property type="entry name" value="Hedgehog/DD-peptidase"/>
    <property type="match status" value="1"/>
</dbReference>
<feature type="compositionally biased region" description="Polar residues" evidence="1">
    <location>
        <begin position="17"/>
        <end position="28"/>
    </location>
</feature>
<comment type="caution">
    <text evidence="3">The sequence shown here is derived from an EMBL/GenBank/DDBJ whole genome shotgun (WGS) entry which is preliminary data.</text>
</comment>
<dbReference type="Proteomes" id="UP001498238">
    <property type="component" value="Unassembled WGS sequence"/>
</dbReference>
<evidence type="ECO:0000313" key="3">
    <source>
        <dbReference type="EMBL" id="GAA0034427.1"/>
    </source>
</evidence>
<dbReference type="Pfam" id="PF02557">
    <property type="entry name" value="VanY"/>
    <property type="match status" value="1"/>
</dbReference>
<dbReference type="PANTHER" id="PTHR34385">
    <property type="entry name" value="D-ALANYL-D-ALANINE CARBOXYPEPTIDASE"/>
    <property type="match status" value="1"/>
</dbReference>
<evidence type="ECO:0000313" key="4">
    <source>
        <dbReference type="Proteomes" id="UP001498238"/>
    </source>
</evidence>
<feature type="domain" description="D-alanyl-D-alanine carboxypeptidase-like core" evidence="2">
    <location>
        <begin position="227"/>
        <end position="334"/>
    </location>
</feature>
<dbReference type="Gene3D" id="3.30.1380.10">
    <property type="match status" value="1"/>
</dbReference>
<accession>A0ABN0SJL9</accession>
<evidence type="ECO:0000256" key="1">
    <source>
        <dbReference type="SAM" id="MobiDB-lite"/>
    </source>
</evidence>
<keyword evidence="4" id="KW-1185">Reference proteome</keyword>
<proteinExistence type="predicted"/>
<dbReference type="EMBL" id="BAAAAF010000001">
    <property type="protein sequence ID" value="GAA0034427.1"/>
    <property type="molecule type" value="Genomic_DNA"/>
</dbReference>
<dbReference type="InterPro" id="IPR052179">
    <property type="entry name" value="DD-CPase-like"/>
</dbReference>
<feature type="compositionally biased region" description="Low complexity" evidence="1">
    <location>
        <begin position="34"/>
        <end position="52"/>
    </location>
</feature>
<feature type="region of interest" description="Disordered" evidence="1">
    <location>
        <begin position="1"/>
        <end position="105"/>
    </location>
</feature>
<name>A0ABN0SJL9_9MICO</name>
<gene>
    <name evidence="3" type="ORF">NCCP602_03880</name>
</gene>
<dbReference type="CDD" id="cd14814">
    <property type="entry name" value="Peptidase_M15"/>
    <property type="match status" value="1"/>
</dbReference>
<organism evidence="3 4">
    <name type="scientific">Brevibacterium metallidurans</name>
    <dbReference type="NCBI Taxonomy" id="1482676"/>
    <lineage>
        <taxon>Bacteria</taxon>
        <taxon>Bacillati</taxon>
        <taxon>Actinomycetota</taxon>
        <taxon>Actinomycetes</taxon>
        <taxon>Micrococcales</taxon>
        <taxon>Brevibacteriaceae</taxon>
        <taxon>Brevibacterium</taxon>
    </lineage>
</organism>
<evidence type="ECO:0000259" key="2">
    <source>
        <dbReference type="Pfam" id="PF02557"/>
    </source>
</evidence>
<protein>
    <recommendedName>
        <fullName evidence="2">D-alanyl-D-alanine carboxypeptidase-like core domain-containing protein</fullName>
    </recommendedName>
</protein>
<reference evidence="3 4" key="1">
    <citation type="submission" date="2024-01" db="EMBL/GenBank/DDBJ databases">
        <title>Characterization of antibiotic resistant novel bacterial strains and their environmental applications.</title>
        <authorList>
            <person name="Manzoor S."/>
            <person name="Abbas S."/>
            <person name="Arshad M."/>
            <person name="Ahmed I."/>
        </authorList>
    </citation>
    <scope>NUCLEOTIDE SEQUENCE [LARGE SCALE GENOMIC DNA]</scope>
    <source>
        <strain evidence="3 4">NCCP-602</strain>
    </source>
</reference>
<dbReference type="InterPro" id="IPR003709">
    <property type="entry name" value="VanY-like_core_dom"/>
</dbReference>
<dbReference type="PANTHER" id="PTHR34385:SF1">
    <property type="entry name" value="PEPTIDOGLYCAN L-ALANYL-D-GLUTAMATE ENDOPEPTIDASE CWLK"/>
    <property type="match status" value="1"/>
</dbReference>
<feature type="region of interest" description="Disordered" evidence="1">
    <location>
        <begin position="145"/>
        <end position="189"/>
    </location>
</feature>
<dbReference type="InterPro" id="IPR009045">
    <property type="entry name" value="Zn_M74/Hedgehog-like"/>
</dbReference>